<reference evidence="2 3" key="1">
    <citation type="submission" date="2015-01" db="EMBL/GenBank/DDBJ databases">
        <title>Evolution of Trichinella species and genotypes.</title>
        <authorList>
            <person name="Korhonen P.K."/>
            <person name="Edoardo P."/>
            <person name="Giuseppe L.R."/>
            <person name="Gasser R.B."/>
        </authorList>
    </citation>
    <scope>NUCLEOTIDE SEQUENCE [LARGE SCALE GENOMIC DNA]</scope>
    <source>
        <strain evidence="2">ISS1029</strain>
    </source>
</reference>
<comment type="caution">
    <text evidence="2">The sequence shown here is derived from an EMBL/GenBank/DDBJ whole genome shotgun (WGS) entry which is preliminary data.</text>
</comment>
<sequence>LKGSLQDCSGESRAGPKNGTGVFGEKTARGGKIHAKLFGGKPPWAEKM</sequence>
<accession>A0A0V1E3J5</accession>
<dbReference type="AlphaFoldDB" id="A0A0V1E3J5"/>
<gene>
    <name evidence="2" type="ORF">T11_13032</name>
</gene>
<proteinExistence type="predicted"/>
<dbReference type="EMBL" id="JYDP01007467">
    <property type="protein sequence ID" value="KRY68081.1"/>
    <property type="molecule type" value="Genomic_DNA"/>
</dbReference>
<keyword evidence="3" id="KW-1185">Reference proteome</keyword>
<protein>
    <submittedName>
        <fullName evidence="2">Uncharacterized protein</fullName>
    </submittedName>
</protein>
<evidence type="ECO:0000313" key="3">
    <source>
        <dbReference type="Proteomes" id="UP000055024"/>
    </source>
</evidence>
<evidence type="ECO:0000313" key="2">
    <source>
        <dbReference type="EMBL" id="KRY68081.1"/>
    </source>
</evidence>
<dbReference type="Proteomes" id="UP000055024">
    <property type="component" value="Unassembled WGS sequence"/>
</dbReference>
<evidence type="ECO:0000256" key="1">
    <source>
        <dbReference type="SAM" id="MobiDB-lite"/>
    </source>
</evidence>
<name>A0A0V1E3J5_9BILA</name>
<feature type="region of interest" description="Disordered" evidence="1">
    <location>
        <begin position="1"/>
        <end position="28"/>
    </location>
</feature>
<organism evidence="2 3">
    <name type="scientific">Trichinella zimbabwensis</name>
    <dbReference type="NCBI Taxonomy" id="268475"/>
    <lineage>
        <taxon>Eukaryota</taxon>
        <taxon>Metazoa</taxon>
        <taxon>Ecdysozoa</taxon>
        <taxon>Nematoda</taxon>
        <taxon>Enoplea</taxon>
        <taxon>Dorylaimia</taxon>
        <taxon>Trichinellida</taxon>
        <taxon>Trichinellidae</taxon>
        <taxon>Trichinella</taxon>
    </lineage>
</organism>
<feature type="non-terminal residue" evidence="2">
    <location>
        <position position="1"/>
    </location>
</feature>